<dbReference type="PANTHER" id="PTHR35450">
    <property type="entry name" value="REVERSE TRANSCRIPTASE DOMAIN-CONTAINING PROTEIN"/>
    <property type="match status" value="1"/>
</dbReference>
<gene>
    <name evidence="2" type="primary">LOC115229060</name>
</gene>
<dbReference type="PANTHER" id="PTHR35450:SF2">
    <property type="entry name" value="REVERSE TRANSCRIPTASE DOMAIN-CONTAINING PROTEIN"/>
    <property type="match status" value="1"/>
</dbReference>
<dbReference type="RefSeq" id="XP_029655345.1">
    <property type="nucleotide sequence ID" value="XM_029799485.1"/>
</dbReference>
<proteinExistence type="predicted"/>
<sequence length="497" mass="57020">MNLKNLKTTYFCFSAGLARTKLNSVNLFKTINEYALSLYNYYIGLINIEPFEFDDIDLQIRRLLTTLKIHLKPANKERLYLSRKSMGRGLTSIAFKSELMLLHFLETLEKKSAICLRRSGILRVIKKEKPHMATIAGFLASKYGLTDKQSITDKSLKEAYVQYFSNKIKNKSLHSVLFRFKEDSNSDLKMSSEWLYKGNNTLRSEALYCLLQDINLFFSSARGALCDHCKKAKKTVDHMATRCNRMLNSDYVRRHNEVFRCIHLHVCRQFGIKKTGKLKSHSVQSSLSARNVEIRVDTPILTDTQVQFNKPDIFIYDRLKNEITIIEMEITSQERLKQTEVEKLHKYDLLAGELKMLYGAPVRIIPIVLTWDGVVSTCYKAYMEKLSVEGPTRTYIQGLVMKKTLEAIVVEHRHGIHTSQEEFITATSQLAEVANQSCEDPSDEANGKILCSENESFPQRIVSKALDISIPTIFSNLRYVAQRHLCPQTVSVVDLTP</sequence>
<dbReference type="Proteomes" id="UP000515154">
    <property type="component" value="Unplaced"/>
</dbReference>
<name>A0A6P7TZI8_9MOLL</name>
<protein>
    <submittedName>
        <fullName evidence="2">Uncharacterized protein LOC115229060</fullName>
    </submittedName>
</protein>
<evidence type="ECO:0000313" key="1">
    <source>
        <dbReference type="Proteomes" id="UP000515154"/>
    </source>
</evidence>
<dbReference type="AlphaFoldDB" id="A0A6P7TZI8"/>
<accession>A0A6P7TZI8</accession>
<dbReference type="KEGG" id="osn:115229060"/>
<evidence type="ECO:0000313" key="2">
    <source>
        <dbReference type="RefSeq" id="XP_029655345.1"/>
    </source>
</evidence>
<keyword evidence="1" id="KW-1185">Reference proteome</keyword>
<reference evidence="2" key="1">
    <citation type="submission" date="2025-08" db="UniProtKB">
        <authorList>
            <consortium name="RefSeq"/>
        </authorList>
    </citation>
    <scope>IDENTIFICATION</scope>
</reference>
<organism evidence="1 2">
    <name type="scientific">Octopus sinensis</name>
    <name type="common">East Asian common octopus</name>
    <dbReference type="NCBI Taxonomy" id="2607531"/>
    <lineage>
        <taxon>Eukaryota</taxon>
        <taxon>Metazoa</taxon>
        <taxon>Spiralia</taxon>
        <taxon>Lophotrochozoa</taxon>
        <taxon>Mollusca</taxon>
        <taxon>Cephalopoda</taxon>
        <taxon>Coleoidea</taxon>
        <taxon>Octopodiformes</taxon>
        <taxon>Octopoda</taxon>
        <taxon>Incirrata</taxon>
        <taxon>Octopodidae</taxon>
        <taxon>Octopus</taxon>
    </lineage>
</organism>